<keyword evidence="2" id="KW-1185">Reference proteome</keyword>
<evidence type="ECO:0000313" key="1">
    <source>
        <dbReference type="EMBL" id="SMC77427.1"/>
    </source>
</evidence>
<evidence type="ECO:0000313" key="2">
    <source>
        <dbReference type="Proteomes" id="UP000192328"/>
    </source>
</evidence>
<reference evidence="1" key="1">
    <citation type="submission" date="2017-04" db="EMBL/GenBank/DDBJ databases">
        <authorList>
            <person name="Varghese N."/>
            <person name="Submissions S."/>
        </authorList>
    </citation>
    <scope>NUCLEOTIDE SEQUENCE</scope>
    <source>
        <strain evidence="1">WTE2008</strain>
    </source>
</reference>
<accession>A0AC61PNK0</accession>
<proteinExistence type="predicted"/>
<dbReference type="Proteomes" id="UP000192328">
    <property type="component" value="Unassembled WGS sequence"/>
</dbReference>
<protein>
    <submittedName>
        <fullName evidence="1">Sortase, SrtB family</fullName>
    </submittedName>
</protein>
<comment type="caution">
    <text evidence="1">The sequence shown here is derived from an EMBL/GenBank/DDBJ whole genome shotgun (WGS) entry which is preliminary data.</text>
</comment>
<gene>
    <name evidence="1" type="ORF">SAMN06297397_2458</name>
</gene>
<organism evidence="1 2">
    <name type="scientific">Aristaeella lactis</name>
    <dbReference type="NCBI Taxonomy" id="3046383"/>
    <lineage>
        <taxon>Bacteria</taxon>
        <taxon>Bacillati</taxon>
        <taxon>Bacillota</taxon>
        <taxon>Clostridia</taxon>
        <taxon>Eubacteriales</taxon>
        <taxon>Aristaeellaceae</taxon>
        <taxon>Aristaeella</taxon>
    </lineage>
</organism>
<sequence>MKRKEPRDGILTVLKTGSGLVSACAALLAFVLIIYSGYVLFDSMAVWVSAFSSGSDLLKYKPRAMDAPLAEAPSMETVNKDYRAWITVEDTPIDYPVVQGRDDLHYASHDVYGKVSLTGAIYQAAACRPDFSDSYNLLYGHHMDNGAMFGSLDRYREQSWLKSHQTAVVTTKNGKIYDVTFFAAAVTDAYEKEIYTMGDRAKQVIDFLTGDRSHDAGIGTTLAAWDEEAAKGAEKVLALSTCADTNTNGRLVVFGRMTERRTEKDTLKLTVKYYGENGEELFPDQVFTRQRGSGYYVVSPQYPGYAADIEIVRGTLTEDTVVRVRYRPMKWTMRIRYLYPDGTEAAEAYEREILTGEGFEKESPAIAGWHPVRLKVSGVNSGRNENYTVLYVPEDTIGAVDMDDLRTPADLGDVYLQVGICAE</sequence>
<name>A0AC61PNK0_9FIRM</name>
<dbReference type="EMBL" id="FWXZ01000005">
    <property type="protein sequence ID" value="SMC77427.1"/>
    <property type="molecule type" value="Genomic_DNA"/>
</dbReference>